<dbReference type="EMBL" id="BPLR01008844">
    <property type="protein sequence ID" value="GIY27715.1"/>
    <property type="molecule type" value="Genomic_DNA"/>
</dbReference>
<sequence length="126" mass="14566">MHVQDICMCSERPGERSVLEELLLLLPAKRGISVFTLVIGSLITHTYSLWIQYCQKLHMEEMRFDISSFQPPGLYLLYMPESNLSGLCSLFDSVRSNRLETRPLDLWTRLTASNWEAFHFFGCANC</sequence>
<dbReference type="AlphaFoldDB" id="A0AAV4S238"/>
<gene>
    <name evidence="2" type="ORF">CEXT_815591</name>
</gene>
<proteinExistence type="predicted"/>
<keyword evidence="3" id="KW-1185">Reference proteome</keyword>
<dbReference type="Proteomes" id="UP001054945">
    <property type="component" value="Unassembled WGS sequence"/>
</dbReference>
<evidence type="ECO:0000313" key="2">
    <source>
        <dbReference type="EMBL" id="GIY27715.1"/>
    </source>
</evidence>
<reference evidence="2 3" key="1">
    <citation type="submission" date="2021-06" db="EMBL/GenBank/DDBJ databases">
        <title>Caerostris extrusa draft genome.</title>
        <authorList>
            <person name="Kono N."/>
            <person name="Arakawa K."/>
        </authorList>
    </citation>
    <scope>NUCLEOTIDE SEQUENCE [LARGE SCALE GENOMIC DNA]</scope>
</reference>
<keyword evidence="1" id="KW-1133">Transmembrane helix</keyword>
<organism evidence="2 3">
    <name type="scientific">Caerostris extrusa</name>
    <name type="common">Bark spider</name>
    <name type="synonym">Caerostris bankana</name>
    <dbReference type="NCBI Taxonomy" id="172846"/>
    <lineage>
        <taxon>Eukaryota</taxon>
        <taxon>Metazoa</taxon>
        <taxon>Ecdysozoa</taxon>
        <taxon>Arthropoda</taxon>
        <taxon>Chelicerata</taxon>
        <taxon>Arachnida</taxon>
        <taxon>Araneae</taxon>
        <taxon>Araneomorphae</taxon>
        <taxon>Entelegynae</taxon>
        <taxon>Araneoidea</taxon>
        <taxon>Araneidae</taxon>
        <taxon>Caerostris</taxon>
    </lineage>
</organism>
<accession>A0AAV4S238</accession>
<comment type="caution">
    <text evidence="2">The sequence shown here is derived from an EMBL/GenBank/DDBJ whole genome shotgun (WGS) entry which is preliminary data.</text>
</comment>
<feature type="transmembrane region" description="Helical" evidence="1">
    <location>
        <begin position="32"/>
        <end position="53"/>
    </location>
</feature>
<protein>
    <submittedName>
        <fullName evidence="2">Uncharacterized protein</fullName>
    </submittedName>
</protein>
<keyword evidence="1" id="KW-0812">Transmembrane</keyword>
<evidence type="ECO:0000256" key="1">
    <source>
        <dbReference type="SAM" id="Phobius"/>
    </source>
</evidence>
<keyword evidence="1" id="KW-0472">Membrane</keyword>
<name>A0AAV4S238_CAEEX</name>
<evidence type="ECO:0000313" key="3">
    <source>
        <dbReference type="Proteomes" id="UP001054945"/>
    </source>
</evidence>